<dbReference type="EMBL" id="JAUIZM010000015">
    <property type="protein sequence ID" value="KAK1352702.1"/>
    <property type="molecule type" value="Genomic_DNA"/>
</dbReference>
<dbReference type="GO" id="GO:0030674">
    <property type="term" value="F:protein-macromolecule adaptor activity"/>
    <property type="evidence" value="ECO:0007669"/>
    <property type="project" value="TreeGrafter"/>
</dbReference>
<dbReference type="PANTHER" id="PTHR12848">
    <property type="entry name" value="REGULATORY-ASSOCIATED PROTEIN OF MTOR"/>
    <property type="match status" value="1"/>
</dbReference>
<dbReference type="AlphaFoldDB" id="A0AAD8GPL8"/>
<dbReference type="GO" id="GO:0009267">
    <property type="term" value="P:cellular response to starvation"/>
    <property type="evidence" value="ECO:0007669"/>
    <property type="project" value="TreeGrafter"/>
</dbReference>
<comment type="caution">
    <text evidence="1">The sequence shown here is derived from an EMBL/GenBank/DDBJ whole genome shotgun (WGS) entry which is preliminary data.</text>
</comment>
<dbReference type="GO" id="GO:0031931">
    <property type="term" value="C:TORC1 complex"/>
    <property type="evidence" value="ECO:0007669"/>
    <property type="project" value="InterPro"/>
</dbReference>
<gene>
    <name evidence="1" type="ORF">POM88_053133</name>
</gene>
<reference evidence="1" key="2">
    <citation type="submission" date="2023-05" db="EMBL/GenBank/DDBJ databases">
        <authorList>
            <person name="Schelkunov M.I."/>
        </authorList>
    </citation>
    <scope>NUCLEOTIDE SEQUENCE</scope>
    <source>
        <strain evidence="1">Hsosn_3</strain>
        <tissue evidence="1">Leaf</tissue>
    </source>
</reference>
<dbReference type="InterPro" id="IPR004083">
    <property type="entry name" value="Raptor"/>
</dbReference>
<proteinExistence type="predicted"/>
<dbReference type="GO" id="GO:0031929">
    <property type="term" value="P:TOR signaling"/>
    <property type="evidence" value="ECO:0007669"/>
    <property type="project" value="InterPro"/>
</dbReference>
<evidence type="ECO:0008006" key="3">
    <source>
        <dbReference type="Google" id="ProtNLM"/>
    </source>
</evidence>
<evidence type="ECO:0000313" key="1">
    <source>
        <dbReference type="EMBL" id="KAK1352702.1"/>
    </source>
</evidence>
<sequence length="265" mass="29702">MPSQRGYCFTTMDMVCQSQLPTANGEIWLFNKLQDCTFTSSSAGTPARDCILLAACEAHETLPHSVEFPADIFTSCLTTPFKMRIMRSANCSPISHPMLPTTHQHHMWDAWDMAAEICLSQLPGLVEDPNAEFQVSFEVSLDHESELKKPPEQLPIVLQSRFLSIQDVFITGIGAFAENCWMPRISAKGLQDPGTFVLRFPTSRSWPHPDADNLVVTYVRSDYNIHHKLLSLDSIYRICCGGIQVICEIADVEKVLQNKGLATPW</sequence>
<organism evidence="1 2">
    <name type="scientific">Heracleum sosnowskyi</name>
    <dbReference type="NCBI Taxonomy" id="360622"/>
    <lineage>
        <taxon>Eukaryota</taxon>
        <taxon>Viridiplantae</taxon>
        <taxon>Streptophyta</taxon>
        <taxon>Embryophyta</taxon>
        <taxon>Tracheophyta</taxon>
        <taxon>Spermatophyta</taxon>
        <taxon>Magnoliopsida</taxon>
        <taxon>eudicotyledons</taxon>
        <taxon>Gunneridae</taxon>
        <taxon>Pentapetalae</taxon>
        <taxon>asterids</taxon>
        <taxon>campanulids</taxon>
        <taxon>Apiales</taxon>
        <taxon>Apiaceae</taxon>
        <taxon>Apioideae</taxon>
        <taxon>apioid superclade</taxon>
        <taxon>Tordylieae</taxon>
        <taxon>Tordyliinae</taxon>
        <taxon>Heracleum</taxon>
    </lineage>
</organism>
<dbReference type="Proteomes" id="UP001237642">
    <property type="component" value="Unassembled WGS sequence"/>
</dbReference>
<dbReference type="GO" id="GO:0010506">
    <property type="term" value="P:regulation of autophagy"/>
    <property type="evidence" value="ECO:0007669"/>
    <property type="project" value="TreeGrafter"/>
</dbReference>
<evidence type="ECO:0000313" key="2">
    <source>
        <dbReference type="Proteomes" id="UP001237642"/>
    </source>
</evidence>
<dbReference type="GO" id="GO:0030307">
    <property type="term" value="P:positive regulation of cell growth"/>
    <property type="evidence" value="ECO:0007669"/>
    <property type="project" value="TreeGrafter"/>
</dbReference>
<dbReference type="PANTHER" id="PTHR12848:SF16">
    <property type="entry name" value="REGULATORY-ASSOCIATED PROTEIN OF MTOR"/>
    <property type="match status" value="1"/>
</dbReference>
<keyword evidence="2" id="KW-1185">Reference proteome</keyword>
<name>A0AAD8GPL8_9APIA</name>
<dbReference type="GO" id="GO:0071230">
    <property type="term" value="P:cellular response to amino acid stimulus"/>
    <property type="evidence" value="ECO:0007669"/>
    <property type="project" value="TreeGrafter"/>
</dbReference>
<protein>
    <recommendedName>
        <fullName evidence="3">SH2 domain-containing protein</fullName>
    </recommendedName>
</protein>
<accession>A0AAD8GPL8</accession>
<reference evidence="1" key="1">
    <citation type="submission" date="2023-02" db="EMBL/GenBank/DDBJ databases">
        <title>Genome of toxic invasive species Heracleum sosnowskyi carries increased number of genes despite the absence of recent whole-genome duplications.</title>
        <authorList>
            <person name="Schelkunov M."/>
            <person name="Shtratnikova V."/>
            <person name="Makarenko M."/>
            <person name="Klepikova A."/>
            <person name="Omelchenko D."/>
            <person name="Novikova G."/>
            <person name="Obukhova E."/>
            <person name="Bogdanov V."/>
            <person name="Penin A."/>
            <person name="Logacheva M."/>
        </authorList>
    </citation>
    <scope>NUCLEOTIDE SEQUENCE</scope>
    <source>
        <strain evidence="1">Hsosn_3</strain>
        <tissue evidence="1">Leaf</tissue>
    </source>
</reference>
<dbReference type="GO" id="GO:0005737">
    <property type="term" value="C:cytoplasm"/>
    <property type="evidence" value="ECO:0007669"/>
    <property type="project" value="TreeGrafter"/>
</dbReference>